<evidence type="ECO:0000256" key="6">
    <source>
        <dbReference type="RuleBase" id="RU000461"/>
    </source>
</evidence>
<organism evidence="8 9">
    <name type="scientific">Synchytrium microbalum</name>
    <dbReference type="NCBI Taxonomy" id="1806994"/>
    <lineage>
        <taxon>Eukaryota</taxon>
        <taxon>Fungi</taxon>
        <taxon>Fungi incertae sedis</taxon>
        <taxon>Chytridiomycota</taxon>
        <taxon>Chytridiomycota incertae sedis</taxon>
        <taxon>Chytridiomycetes</taxon>
        <taxon>Synchytriales</taxon>
        <taxon>Synchytriaceae</taxon>
        <taxon>Synchytrium</taxon>
    </lineage>
</organism>
<dbReference type="GO" id="GO:0004497">
    <property type="term" value="F:monooxygenase activity"/>
    <property type="evidence" value="ECO:0007669"/>
    <property type="project" value="UniProtKB-KW"/>
</dbReference>
<dbReference type="Pfam" id="PF00067">
    <property type="entry name" value="p450"/>
    <property type="match status" value="1"/>
</dbReference>
<keyword evidence="5 6" id="KW-0349">Heme</keyword>
<evidence type="ECO:0000256" key="3">
    <source>
        <dbReference type="ARBA" id="ARBA00022723"/>
    </source>
</evidence>
<dbReference type="SUPFAM" id="SSF48264">
    <property type="entry name" value="Cytochrome P450"/>
    <property type="match status" value="1"/>
</dbReference>
<proteinExistence type="inferred from homology"/>
<dbReference type="GO" id="GO:0020037">
    <property type="term" value="F:heme binding"/>
    <property type="evidence" value="ECO:0007669"/>
    <property type="project" value="InterPro"/>
</dbReference>
<keyword evidence="6" id="KW-0560">Oxidoreductase</keyword>
<evidence type="ECO:0000256" key="7">
    <source>
        <dbReference type="SAM" id="Phobius"/>
    </source>
</evidence>
<sequence>MDKQIKALALAAGIATGLSYSLWLGYWLFVSPLRKIPGPVIYVALGSIALQLERLLSGQQPMVVRRRMHEKYGAVVRIGPNELSVGDPAIARHVLVVEDFPKSASAAGLFGPMHPGAIVSLRNKEEHRKVRRFMSPAFSIKGIDKLEPIMHQASDELVAKFERLVKEGNGEAEVDIWHELHSVAIENIGRCAFGRKFDAIEHYSPFATYLSVTANVQWFRALSWMPMNQYYQKMQHYCENYMQEVVNERRAVGEGTTADLLELLVHGKDPETGEKLNDRQVMTQIMNFLTAGGDSTAGAMSFTVLCLIDDKEAMKKYVDEVMSCPVDPETDRLVTSHIKSCKYINAAVNETLRLYTGRDFQRAAPEGADSIIGGYTIPANTTVNVSRYALHRHTPTWGDPDKFRPERFIDEERESQDFFAFSQGSRNCIGKHFAILLNRIIVPELVRRFEFEDVAGQSREVGLFVNIMIKTHAYRVRIRRRQTP</sequence>
<evidence type="ECO:0008006" key="10">
    <source>
        <dbReference type="Google" id="ProtNLM"/>
    </source>
</evidence>
<dbReference type="InterPro" id="IPR002401">
    <property type="entry name" value="Cyt_P450_E_grp-I"/>
</dbReference>
<dbReference type="GO" id="GO:0016705">
    <property type="term" value="F:oxidoreductase activity, acting on paired donors, with incorporation or reduction of molecular oxygen"/>
    <property type="evidence" value="ECO:0007669"/>
    <property type="project" value="InterPro"/>
</dbReference>
<dbReference type="EMBL" id="QEAO01000018">
    <property type="protein sequence ID" value="TPX33694.1"/>
    <property type="molecule type" value="Genomic_DNA"/>
</dbReference>
<dbReference type="PRINTS" id="PR00463">
    <property type="entry name" value="EP450I"/>
</dbReference>
<keyword evidence="7" id="KW-0812">Transmembrane</keyword>
<feature type="binding site" description="axial binding residue" evidence="5">
    <location>
        <position position="428"/>
    </location>
    <ligand>
        <name>heme</name>
        <dbReference type="ChEBI" id="CHEBI:30413"/>
    </ligand>
    <ligandPart>
        <name>Fe</name>
        <dbReference type="ChEBI" id="CHEBI:18248"/>
    </ligandPart>
</feature>
<dbReference type="InterPro" id="IPR001128">
    <property type="entry name" value="Cyt_P450"/>
</dbReference>
<dbReference type="PANTHER" id="PTHR24305">
    <property type="entry name" value="CYTOCHROME P450"/>
    <property type="match status" value="1"/>
</dbReference>
<evidence type="ECO:0000256" key="1">
    <source>
        <dbReference type="ARBA" id="ARBA00001971"/>
    </source>
</evidence>
<dbReference type="PANTHER" id="PTHR24305:SF166">
    <property type="entry name" value="CYTOCHROME P450 12A4, MITOCHONDRIAL-RELATED"/>
    <property type="match status" value="1"/>
</dbReference>
<keyword evidence="3 5" id="KW-0479">Metal-binding</keyword>
<comment type="similarity">
    <text evidence="2 6">Belongs to the cytochrome P450 family.</text>
</comment>
<dbReference type="InterPro" id="IPR036396">
    <property type="entry name" value="Cyt_P450_sf"/>
</dbReference>
<dbReference type="RefSeq" id="XP_031024611.1">
    <property type="nucleotide sequence ID" value="XM_031169393.1"/>
</dbReference>
<dbReference type="GeneID" id="42004690"/>
<dbReference type="InterPro" id="IPR050121">
    <property type="entry name" value="Cytochrome_P450_monoxygenase"/>
</dbReference>
<dbReference type="GO" id="GO:0005506">
    <property type="term" value="F:iron ion binding"/>
    <property type="evidence" value="ECO:0007669"/>
    <property type="project" value="InterPro"/>
</dbReference>
<keyword evidence="7" id="KW-0472">Membrane</keyword>
<reference evidence="8 9" key="1">
    <citation type="journal article" date="2019" name="Sci. Rep.">
        <title>Comparative genomics of chytrid fungi reveal insights into the obligate biotrophic and pathogenic lifestyle of Synchytrium endobioticum.</title>
        <authorList>
            <person name="van de Vossenberg B.T.L.H."/>
            <person name="Warris S."/>
            <person name="Nguyen H.D.T."/>
            <person name="van Gent-Pelzer M.P.E."/>
            <person name="Joly D.L."/>
            <person name="van de Geest H.C."/>
            <person name="Bonants P.J.M."/>
            <person name="Smith D.S."/>
            <person name="Levesque C.A."/>
            <person name="van der Lee T.A.J."/>
        </authorList>
    </citation>
    <scope>NUCLEOTIDE SEQUENCE [LARGE SCALE GENOMIC DNA]</scope>
    <source>
        <strain evidence="8 9">JEL517</strain>
    </source>
</reference>
<dbReference type="InterPro" id="IPR017972">
    <property type="entry name" value="Cyt_P450_CS"/>
</dbReference>
<name>A0A507C6K6_9FUNG</name>
<keyword evidence="9" id="KW-1185">Reference proteome</keyword>
<dbReference type="Proteomes" id="UP000319731">
    <property type="component" value="Unassembled WGS sequence"/>
</dbReference>
<evidence type="ECO:0000313" key="9">
    <source>
        <dbReference type="Proteomes" id="UP000319731"/>
    </source>
</evidence>
<dbReference type="STRING" id="1806994.A0A507C6K6"/>
<evidence type="ECO:0000313" key="8">
    <source>
        <dbReference type="EMBL" id="TPX33694.1"/>
    </source>
</evidence>
<protein>
    <recommendedName>
        <fullName evidence="10">Cytochrome P450</fullName>
    </recommendedName>
</protein>
<evidence type="ECO:0000256" key="2">
    <source>
        <dbReference type="ARBA" id="ARBA00010617"/>
    </source>
</evidence>
<comment type="cofactor">
    <cofactor evidence="1 5">
        <name>heme</name>
        <dbReference type="ChEBI" id="CHEBI:30413"/>
    </cofactor>
</comment>
<keyword evidence="7" id="KW-1133">Transmembrane helix</keyword>
<dbReference type="Gene3D" id="1.10.630.10">
    <property type="entry name" value="Cytochrome P450"/>
    <property type="match status" value="1"/>
</dbReference>
<evidence type="ECO:0000256" key="5">
    <source>
        <dbReference type="PIRSR" id="PIRSR602401-1"/>
    </source>
</evidence>
<dbReference type="PROSITE" id="PS00086">
    <property type="entry name" value="CYTOCHROME_P450"/>
    <property type="match status" value="1"/>
</dbReference>
<dbReference type="AlphaFoldDB" id="A0A507C6K6"/>
<feature type="transmembrane region" description="Helical" evidence="7">
    <location>
        <begin position="7"/>
        <end position="30"/>
    </location>
</feature>
<dbReference type="OrthoDB" id="1470350at2759"/>
<dbReference type="PRINTS" id="PR00385">
    <property type="entry name" value="P450"/>
</dbReference>
<comment type="caution">
    <text evidence="8">The sequence shown here is derived from an EMBL/GenBank/DDBJ whole genome shotgun (WGS) entry which is preliminary data.</text>
</comment>
<keyword evidence="6" id="KW-0503">Monooxygenase</keyword>
<evidence type="ECO:0000256" key="4">
    <source>
        <dbReference type="ARBA" id="ARBA00023004"/>
    </source>
</evidence>
<accession>A0A507C6K6</accession>
<gene>
    <name evidence="8" type="ORF">SmJEL517_g03465</name>
</gene>
<keyword evidence="4 5" id="KW-0408">Iron</keyword>